<protein>
    <submittedName>
        <fullName evidence="1 2">Uncharacterized protein</fullName>
    </submittedName>
</protein>
<evidence type="ECO:0000313" key="3">
    <source>
        <dbReference type="Proteomes" id="UP000011087"/>
    </source>
</evidence>
<accession>L1IBA8</accession>
<dbReference type="EMBL" id="JH993139">
    <property type="protein sequence ID" value="EKX33513.1"/>
    <property type="molecule type" value="Genomic_DNA"/>
</dbReference>
<dbReference type="HOGENOM" id="CLU_790959_0_0_1"/>
<keyword evidence="3" id="KW-1185">Reference proteome</keyword>
<dbReference type="EnsemblProtists" id="EKX33513">
    <property type="protein sequence ID" value="EKX33513"/>
    <property type="gene ID" value="GUITHDRAFT_120315"/>
</dbReference>
<reference evidence="3" key="2">
    <citation type="submission" date="2012-11" db="EMBL/GenBank/DDBJ databases">
        <authorList>
            <person name="Kuo A."/>
            <person name="Curtis B.A."/>
            <person name="Tanifuji G."/>
            <person name="Burki F."/>
            <person name="Gruber A."/>
            <person name="Irimia M."/>
            <person name="Maruyama S."/>
            <person name="Arias M.C."/>
            <person name="Ball S.G."/>
            <person name="Gile G.H."/>
            <person name="Hirakawa Y."/>
            <person name="Hopkins J.F."/>
            <person name="Rensing S.A."/>
            <person name="Schmutz J."/>
            <person name="Symeonidi A."/>
            <person name="Elias M."/>
            <person name="Eveleigh R.J."/>
            <person name="Herman E.K."/>
            <person name="Klute M.J."/>
            <person name="Nakayama T."/>
            <person name="Obornik M."/>
            <person name="Reyes-Prieto A."/>
            <person name="Armbrust E.V."/>
            <person name="Aves S.J."/>
            <person name="Beiko R.G."/>
            <person name="Coutinho P."/>
            <person name="Dacks J.B."/>
            <person name="Durnford D.G."/>
            <person name="Fast N.M."/>
            <person name="Green B.R."/>
            <person name="Grisdale C."/>
            <person name="Hempe F."/>
            <person name="Henrissat B."/>
            <person name="Hoppner M.P."/>
            <person name="Ishida K.-I."/>
            <person name="Kim E."/>
            <person name="Koreny L."/>
            <person name="Kroth P.G."/>
            <person name="Liu Y."/>
            <person name="Malik S.-B."/>
            <person name="Maier U.G."/>
            <person name="McRose D."/>
            <person name="Mock T."/>
            <person name="Neilson J.A."/>
            <person name="Onodera N.T."/>
            <person name="Poole A.M."/>
            <person name="Pritham E.J."/>
            <person name="Richards T.A."/>
            <person name="Rocap G."/>
            <person name="Roy S.W."/>
            <person name="Sarai C."/>
            <person name="Schaack S."/>
            <person name="Shirato S."/>
            <person name="Slamovits C.H."/>
            <person name="Spencer D.F."/>
            <person name="Suzuki S."/>
            <person name="Worden A.Z."/>
            <person name="Zauner S."/>
            <person name="Barry K."/>
            <person name="Bell C."/>
            <person name="Bharti A.K."/>
            <person name="Crow J.A."/>
            <person name="Grimwood J."/>
            <person name="Kramer R."/>
            <person name="Lindquist E."/>
            <person name="Lucas S."/>
            <person name="Salamov A."/>
            <person name="McFadden G.I."/>
            <person name="Lane C.E."/>
            <person name="Keeling P.J."/>
            <person name="Gray M.W."/>
            <person name="Grigoriev I.V."/>
            <person name="Archibald J.M."/>
        </authorList>
    </citation>
    <scope>NUCLEOTIDE SEQUENCE</scope>
    <source>
        <strain evidence="3">CCMP2712</strain>
    </source>
</reference>
<reference evidence="1 3" key="1">
    <citation type="journal article" date="2012" name="Nature">
        <title>Algal genomes reveal evolutionary mosaicism and the fate of nucleomorphs.</title>
        <authorList>
            <consortium name="DOE Joint Genome Institute"/>
            <person name="Curtis B.A."/>
            <person name="Tanifuji G."/>
            <person name="Burki F."/>
            <person name="Gruber A."/>
            <person name="Irimia M."/>
            <person name="Maruyama S."/>
            <person name="Arias M.C."/>
            <person name="Ball S.G."/>
            <person name="Gile G.H."/>
            <person name="Hirakawa Y."/>
            <person name="Hopkins J.F."/>
            <person name="Kuo A."/>
            <person name="Rensing S.A."/>
            <person name="Schmutz J."/>
            <person name="Symeonidi A."/>
            <person name="Elias M."/>
            <person name="Eveleigh R.J."/>
            <person name="Herman E.K."/>
            <person name="Klute M.J."/>
            <person name="Nakayama T."/>
            <person name="Obornik M."/>
            <person name="Reyes-Prieto A."/>
            <person name="Armbrust E.V."/>
            <person name="Aves S.J."/>
            <person name="Beiko R.G."/>
            <person name="Coutinho P."/>
            <person name="Dacks J.B."/>
            <person name="Durnford D.G."/>
            <person name="Fast N.M."/>
            <person name="Green B.R."/>
            <person name="Grisdale C.J."/>
            <person name="Hempel F."/>
            <person name="Henrissat B."/>
            <person name="Hoppner M.P."/>
            <person name="Ishida K."/>
            <person name="Kim E."/>
            <person name="Koreny L."/>
            <person name="Kroth P.G."/>
            <person name="Liu Y."/>
            <person name="Malik S.B."/>
            <person name="Maier U.G."/>
            <person name="McRose D."/>
            <person name="Mock T."/>
            <person name="Neilson J.A."/>
            <person name="Onodera N.T."/>
            <person name="Poole A.M."/>
            <person name="Pritham E.J."/>
            <person name="Richards T.A."/>
            <person name="Rocap G."/>
            <person name="Roy S.W."/>
            <person name="Sarai C."/>
            <person name="Schaack S."/>
            <person name="Shirato S."/>
            <person name="Slamovits C.H."/>
            <person name="Spencer D.F."/>
            <person name="Suzuki S."/>
            <person name="Worden A.Z."/>
            <person name="Zauner S."/>
            <person name="Barry K."/>
            <person name="Bell C."/>
            <person name="Bharti A.K."/>
            <person name="Crow J.A."/>
            <person name="Grimwood J."/>
            <person name="Kramer R."/>
            <person name="Lindquist E."/>
            <person name="Lucas S."/>
            <person name="Salamov A."/>
            <person name="McFadden G.I."/>
            <person name="Lane C.E."/>
            <person name="Keeling P.J."/>
            <person name="Gray M.W."/>
            <person name="Grigoriev I.V."/>
            <person name="Archibald J.M."/>
        </authorList>
    </citation>
    <scope>NUCLEOTIDE SEQUENCE</scope>
    <source>
        <strain evidence="1 3">CCMP2712</strain>
    </source>
</reference>
<dbReference type="GeneID" id="17290239"/>
<dbReference type="Proteomes" id="UP000011087">
    <property type="component" value="Unassembled WGS sequence"/>
</dbReference>
<evidence type="ECO:0000313" key="1">
    <source>
        <dbReference type="EMBL" id="EKX33513.1"/>
    </source>
</evidence>
<dbReference type="KEGG" id="gtt:GUITHDRAFT_120315"/>
<dbReference type="RefSeq" id="XP_005820493.1">
    <property type="nucleotide sequence ID" value="XM_005820436.1"/>
</dbReference>
<dbReference type="OMA" id="CMDPRIA"/>
<organism evidence="1">
    <name type="scientific">Guillardia theta (strain CCMP2712)</name>
    <name type="common">Cryptophyte</name>
    <dbReference type="NCBI Taxonomy" id="905079"/>
    <lineage>
        <taxon>Eukaryota</taxon>
        <taxon>Cryptophyceae</taxon>
        <taxon>Pyrenomonadales</taxon>
        <taxon>Geminigeraceae</taxon>
        <taxon>Guillardia</taxon>
    </lineage>
</organism>
<name>L1IBA8_GUITC</name>
<sequence length="351" mass="40413">MAPAFGKRVGLAFAVGVRQARLQFPLMLKDGNAVQRAVQNKLHFLVAVQNEPVASWMENFLDHKHLKMIKMTDYHCKACYHGIDGLTCNWREYLQKLEGTSEQTIHVQYTPGVSEVESLRNANYSYTNVFGQEPPWAQASASRRQNPYLKENNGMPKIEFTEVVKPKEILQSLHSIATRIVEEFEEDLSHVREENEYIRLLHKERNIFKSANSSFEPLPVAWKQQLKGTLQEPTPLRQASKDLLMRLLTKTAVLEVLVDMSQDSKESKHYQWMKTYVGKWMQQFDSAASVKVDVSFMEELLQQPFRVSEKEGKMEVVDPLYISEKIFDKRLDVAARWTNSLGAARAIFNGT</sequence>
<dbReference type="PaxDb" id="55529-EKX33513"/>
<evidence type="ECO:0000313" key="2">
    <source>
        <dbReference type="EnsemblProtists" id="EKX33513"/>
    </source>
</evidence>
<gene>
    <name evidence="1" type="ORF">GUITHDRAFT_120315</name>
</gene>
<reference evidence="2" key="3">
    <citation type="submission" date="2016-03" db="UniProtKB">
        <authorList>
            <consortium name="EnsemblProtists"/>
        </authorList>
    </citation>
    <scope>IDENTIFICATION</scope>
</reference>
<proteinExistence type="predicted"/>
<dbReference type="AlphaFoldDB" id="L1IBA8"/>